<gene>
    <name evidence="3" type="ORF">NLU13_8121</name>
</gene>
<evidence type="ECO:0000256" key="1">
    <source>
        <dbReference type="SAM" id="MobiDB-lite"/>
    </source>
</evidence>
<organism evidence="3 4">
    <name type="scientific">Sarocladium strictum</name>
    <name type="common">Black bundle disease fungus</name>
    <name type="synonym">Acremonium strictum</name>
    <dbReference type="NCBI Taxonomy" id="5046"/>
    <lineage>
        <taxon>Eukaryota</taxon>
        <taxon>Fungi</taxon>
        <taxon>Dikarya</taxon>
        <taxon>Ascomycota</taxon>
        <taxon>Pezizomycotina</taxon>
        <taxon>Sordariomycetes</taxon>
        <taxon>Hypocreomycetidae</taxon>
        <taxon>Hypocreales</taxon>
        <taxon>Sarocladiaceae</taxon>
        <taxon>Sarocladium</taxon>
    </lineage>
</organism>
<keyword evidence="2" id="KW-1133">Transmembrane helix</keyword>
<feature type="transmembrane region" description="Helical" evidence="2">
    <location>
        <begin position="151"/>
        <end position="177"/>
    </location>
</feature>
<keyword evidence="2" id="KW-0472">Membrane</keyword>
<keyword evidence="4" id="KW-1185">Reference proteome</keyword>
<name>A0AA39L4P0_SARSR</name>
<dbReference type="AlphaFoldDB" id="A0AA39L4P0"/>
<sequence>MDRLTLVQIKWTNNIAKHLYLEEDRRFVHTVHIFSHTTLMHTLAKLLLETMDTLDLLLDLHDSECQNWYRKLRKKDNKQRQKENRPTGGLDENAGTPKRSGSLAPSDVDELRRVGHYDFWQPRLLKLETAFRDSKPRAIGGWWRDKRDRGIWATFIGSFLAILIAVFAIVVAIGSIVTGSMSVELAEDANKMAAKGLDKDTIASSTVSKAGGPLFTTVTVQGCCSCTSCDLSGPRSKGSVTETRVVEQVAESTPCT</sequence>
<evidence type="ECO:0000313" key="3">
    <source>
        <dbReference type="EMBL" id="KAK0384032.1"/>
    </source>
</evidence>
<dbReference type="EMBL" id="JAPDFR010000008">
    <property type="protein sequence ID" value="KAK0384032.1"/>
    <property type="molecule type" value="Genomic_DNA"/>
</dbReference>
<reference evidence="3" key="1">
    <citation type="submission" date="2022-10" db="EMBL/GenBank/DDBJ databases">
        <title>Determination and structural analysis of whole genome sequence of Sarocladium strictum F4-1.</title>
        <authorList>
            <person name="Hu L."/>
            <person name="Jiang Y."/>
        </authorList>
    </citation>
    <scope>NUCLEOTIDE SEQUENCE</scope>
    <source>
        <strain evidence="3">F4-1</strain>
    </source>
</reference>
<evidence type="ECO:0000256" key="2">
    <source>
        <dbReference type="SAM" id="Phobius"/>
    </source>
</evidence>
<accession>A0AA39L4P0</accession>
<dbReference type="Proteomes" id="UP001175261">
    <property type="component" value="Unassembled WGS sequence"/>
</dbReference>
<feature type="region of interest" description="Disordered" evidence="1">
    <location>
        <begin position="74"/>
        <end position="106"/>
    </location>
</feature>
<proteinExistence type="predicted"/>
<keyword evidence="2" id="KW-0812">Transmembrane</keyword>
<comment type="caution">
    <text evidence="3">The sequence shown here is derived from an EMBL/GenBank/DDBJ whole genome shotgun (WGS) entry which is preliminary data.</text>
</comment>
<protein>
    <submittedName>
        <fullName evidence="3">Uncharacterized protein</fullName>
    </submittedName>
</protein>
<evidence type="ECO:0000313" key="4">
    <source>
        <dbReference type="Proteomes" id="UP001175261"/>
    </source>
</evidence>